<accession>A0ABY5E432</accession>
<dbReference type="CDD" id="cd00156">
    <property type="entry name" value="REC"/>
    <property type="match status" value="1"/>
</dbReference>
<evidence type="ECO:0000259" key="2">
    <source>
        <dbReference type="PROSITE" id="PS50110"/>
    </source>
</evidence>
<dbReference type="Pfam" id="PF00072">
    <property type="entry name" value="Response_reg"/>
    <property type="match status" value="1"/>
</dbReference>
<dbReference type="RefSeq" id="WP_254576771.1">
    <property type="nucleotide sequence ID" value="NZ_CP100595.1"/>
</dbReference>
<evidence type="ECO:0000313" key="4">
    <source>
        <dbReference type="Proteomes" id="UP001060012"/>
    </source>
</evidence>
<organism evidence="3 4">
    <name type="scientific">Arcobacter roscoffensis</name>
    <dbReference type="NCBI Taxonomy" id="2961520"/>
    <lineage>
        <taxon>Bacteria</taxon>
        <taxon>Pseudomonadati</taxon>
        <taxon>Campylobacterota</taxon>
        <taxon>Epsilonproteobacteria</taxon>
        <taxon>Campylobacterales</taxon>
        <taxon>Arcobacteraceae</taxon>
        <taxon>Arcobacter</taxon>
    </lineage>
</organism>
<dbReference type="Gene3D" id="3.40.50.2300">
    <property type="match status" value="1"/>
</dbReference>
<sequence>MYENLKNKTVLYIEDDQFIREQTSSLLNVVFGNVHIAENGQEGLSLFSEHSNSIDAIVTDINMPILTGIQMCKKLRSSSEFNTPIIGVSAYSDDDNMLNESKSLFTMYLRKPIEIKDLIDSIEEVITG</sequence>
<dbReference type="InterPro" id="IPR001789">
    <property type="entry name" value="Sig_transdc_resp-reg_receiver"/>
</dbReference>
<keyword evidence="4" id="KW-1185">Reference proteome</keyword>
<evidence type="ECO:0000256" key="1">
    <source>
        <dbReference type="PROSITE-ProRule" id="PRU00169"/>
    </source>
</evidence>
<gene>
    <name evidence="3" type="ORF">NJU99_00435</name>
</gene>
<dbReference type="PANTHER" id="PTHR43228">
    <property type="entry name" value="TWO-COMPONENT RESPONSE REGULATOR"/>
    <property type="match status" value="1"/>
</dbReference>
<feature type="modified residue" description="4-aspartylphosphate" evidence="1">
    <location>
        <position position="60"/>
    </location>
</feature>
<dbReference type="EMBL" id="CP100595">
    <property type="protein sequence ID" value="UTJ06592.1"/>
    <property type="molecule type" value="Genomic_DNA"/>
</dbReference>
<proteinExistence type="predicted"/>
<dbReference type="InterPro" id="IPR052048">
    <property type="entry name" value="ST_Response_Regulator"/>
</dbReference>
<dbReference type="PROSITE" id="PS50110">
    <property type="entry name" value="RESPONSE_REGULATORY"/>
    <property type="match status" value="1"/>
</dbReference>
<dbReference type="SMART" id="SM00448">
    <property type="entry name" value="REC"/>
    <property type="match status" value="1"/>
</dbReference>
<feature type="domain" description="Response regulatory" evidence="2">
    <location>
        <begin position="9"/>
        <end position="126"/>
    </location>
</feature>
<dbReference type="Proteomes" id="UP001060012">
    <property type="component" value="Chromosome"/>
</dbReference>
<dbReference type="PANTHER" id="PTHR43228:SF1">
    <property type="entry name" value="TWO-COMPONENT RESPONSE REGULATOR ARR22"/>
    <property type="match status" value="1"/>
</dbReference>
<reference evidence="3" key="1">
    <citation type="submission" date="2022-07" db="EMBL/GenBank/DDBJ databases">
        <title>Arcobacter roscoffensis sp. nov., a marine bacterium isolated from coastal seawater collected from Roscoff, France.</title>
        <authorList>
            <person name="Pascual J."/>
            <person name="Lepeaux C."/>
            <person name="Methner A."/>
            <person name="Overmann J."/>
        </authorList>
    </citation>
    <scope>NUCLEOTIDE SEQUENCE</scope>
    <source>
        <strain evidence="3">ARW1-2F2</strain>
    </source>
</reference>
<evidence type="ECO:0000313" key="3">
    <source>
        <dbReference type="EMBL" id="UTJ06592.1"/>
    </source>
</evidence>
<dbReference type="SUPFAM" id="SSF52172">
    <property type="entry name" value="CheY-like"/>
    <property type="match status" value="1"/>
</dbReference>
<protein>
    <submittedName>
        <fullName evidence="3">Response regulator</fullName>
    </submittedName>
</protein>
<keyword evidence="1" id="KW-0597">Phosphoprotein</keyword>
<name>A0ABY5E432_9BACT</name>
<dbReference type="InterPro" id="IPR011006">
    <property type="entry name" value="CheY-like_superfamily"/>
</dbReference>